<evidence type="ECO:0000256" key="10">
    <source>
        <dbReference type="SAM" id="MobiDB-lite"/>
    </source>
</evidence>
<protein>
    <recommendedName>
        <fullName evidence="11">WRKY domain-containing protein</fullName>
    </recommendedName>
</protein>
<dbReference type="GO" id="GO:0046872">
    <property type="term" value="F:metal ion binding"/>
    <property type="evidence" value="ECO:0007669"/>
    <property type="project" value="UniProtKB-KW"/>
</dbReference>
<keyword evidence="6" id="KW-0238">DNA-binding</keyword>
<evidence type="ECO:0000256" key="2">
    <source>
        <dbReference type="ARBA" id="ARBA00022723"/>
    </source>
</evidence>
<evidence type="ECO:0000313" key="13">
    <source>
        <dbReference type="Proteomes" id="UP000249390"/>
    </source>
</evidence>
<keyword evidence="8" id="KW-0539">Nucleus</keyword>
<comment type="subcellular location">
    <subcellularLocation>
        <location evidence="1">Nucleus</location>
    </subcellularLocation>
</comment>
<keyword evidence="4" id="KW-0862">Zinc</keyword>
<dbReference type="Proteomes" id="UP000249390">
    <property type="component" value="Unassembled WGS sequence"/>
</dbReference>
<proteinExistence type="inferred from homology"/>
<keyword evidence="5" id="KW-0805">Transcription regulation</keyword>
<sequence>MGESTEAVSADSGRSPAALTIPDRAFFDSLFPAPVFSPGPMTPISSFFPDSPVCSFSQLLAGAMASPLAKPSLVAGNSTGLMLSPPFSPSGLLNSPGFPSPLHSPFGMSHQQALAHVTAQAAFNHSYKQMQAEYQHLKKETKELPQTDPKINSTVIEKPASDGYNWRKYGQKLVKGSECPRSYYRCSHLDCAVKKKVERSTDGRIVDVSYNGEHNHELPKSNKRKQDECRSEEIGGPTKLVMVACKSDEVEGAAKVLDEEEEDDDAPNTETNVKRSFAENQTGNGTCVLPPLHKTCVEPKTVLQIRSAVDLWNDGYKWRKYGQKVVKGNSNPRSYYRCAYEGCTVRKHVERALTDPADVITTYEGQHNHNLPTAHCPKQPSSSSS</sequence>
<feature type="compositionally biased region" description="Basic and acidic residues" evidence="10">
    <location>
        <begin position="213"/>
        <end position="232"/>
    </location>
</feature>
<gene>
    <name evidence="12" type="ORF">DM860_005098</name>
</gene>
<keyword evidence="3" id="KW-0677">Repeat</keyword>
<dbReference type="PANTHER" id="PTHR31221:SF193">
    <property type="entry name" value="WRKY TRANSCRIPTION FACTOR PROTEIN 1-RELATED"/>
    <property type="match status" value="1"/>
</dbReference>
<evidence type="ECO:0000256" key="7">
    <source>
        <dbReference type="ARBA" id="ARBA00023163"/>
    </source>
</evidence>
<dbReference type="Gene3D" id="2.20.25.80">
    <property type="entry name" value="WRKY domain"/>
    <property type="match status" value="2"/>
</dbReference>
<comment type="caution">
    <text evidence="12">The sequence shown here is derived from an EMBL/GenBank/DDBJ whole genome shotgun (WGS) entry which is preliminary data.</text>
</comment>
<dbReference type="InterPro" id="IPR036576">
    <property type="entry name" value="WRKY_dom_sf"/>
</dbReference>
<evidence type="ECO:0000256" key="6">
    <source>
        <dbReference type="ARBA" id="ARBA00023125"/>
    </source>
</evidence>
<dbReference type="PROSITE" id="PS50811">
    <property type="entry name" value="WRKY"/>
    <property type="match status" value="2"/>
</dbReference>
<dbReference type="InterPro" id="IPR003657">
    <property type="entry name" value="WRKY_dom"/>
</dbReference>
<keyword evidence="13" id="KW-1185">Reference proteome</keyword>
<comment type="similarity">
    <text evidence="9">Belongs to the WRKY group I family.</text>
</comment>
<dbReference type="SMART" id="SM00774">
    <property type="entry name" value="WRKY"/>
    <property type="match status" value="2"/>
</dbReference>
<evidence type="ECO:0000313" key="12">
    <source>
        <dbReference type="EMBL" id="RAL46819.1"/>
    </source>
</evidence>
<evidence type="ECO:0000256" key="3">
    <source>
        <dbReference type="ARBA" id="ARBA00022737"/>
    </source>
</evidence>
<dbReference type="SUPFAM" id="SSF118290">
    <property type="entry name" value="WRKY DNA-binding domain"/>
    <property type="match status" value="2"/>
</dbReference>
<organism evidence="12 13">
    <name type="scientific">Cuscuta australis</name>
    <dbReference type="NCBI Taxonomy" id="267555"/>
    <lineage>
        <taxon>Eukaryota</taxon>
        <taxon>Viridiplantae</taxon>
        <taxon>Streptophyta</taxon>
        <taxon>Embryophyta</taxon>
        <taxon>Tracheophyta</taxon>
        <taxon>Spermatophyta</taxon>
        <taxon>Magnoliopsida</taxon>
        <taxon>eudicotyledons</taxon>
        <taxon>Gunneridae</taxon>
        <taxon>Pentapetalae</taxon>
        <taxon>asterids</taxon>
        <taxon>lamiids</taxon>
        <taxon>Solanales</taxon>
        <taxon>Convolvulaceae</taxon>
        <taxon>Cuscuteae</taxon>
        <taxon>Cuscuta</taxon>
        <taxon>Cuscuta subgen. Grammica</taxon>
        <taxon>Cuscuta sect. Cleistogrammica</taxon>
    </lineage>
</organism>
<reference evidence="12 13" key="1">
    <citation type="submission" date="2018-06" db="EMBL/GenBank/DDBJ databases">
        <title>The Genome of Cuscuta australis (Dodder) Provides Insight into the Evolution of Plant Parasitism.</title>
        <authorList>
            <person name="Liu H."/>
        </authorList>
    </citation>
    <scope>NUCLEOTIDE SEQUENCE [LARGE SCALE GENOMIC DNA]</scope>
    <source>
        <strain evidence="13">cv. Yunnan</strain>
        <tissue evidence="12">Vines</tissue>
    </source>
</reference>
<dbReference type="GO" id="GO:0043565">
    <property type="term" value="F:sequence-specific DNA binding"/>
    <property type="evidence" value="ECO:0007669"/>
    <property type="project" value="InterPro"/>
</dbReference>
<dbReference type="EMBL" id="NQVE01000122">
    <property type="protein sequence ID" value="RAL46819.1"/>
    <property type="molecule type" value="Genomic_DNA"/>
</dbReference>
<dbReference type="FunFam" id="2.20.25.80:FF:000003">
    <property type="entry name" value="WRKY transcription factor 57"/>
    <property type="match status" value="1"/>
</dbReference>
<keyword evidence="7" id="KW-0804">Transcription</keyword>
<dbReference type="InterPro" id="IPR044810">
    <property type="entry name" value="WRKY_plant"/>
</dbReference>
<evidence type="ECO:0000259" key="11">
    <source>
        <dbReference type="PROSITE" id="PS50811"/>
    </source>
</evidence>
<dbReference type="GO" id="GO:0003700">
    <property type="term" value="F:DNA-binding transcription factor activity"/>
    <property type="evidence" value="ECO:0007669"/>
    <property type="project" value="InterPro"/>
</dbReference>
<name>A0A328DR65_9ASTE</name>
<dbReference type="AlphaFoldDB" id="A0A328DR65"/>
<evidence type="ECO:0000256" key="8">
    <source>
        <dbReference type="ARBA" id="ARBA00023242"/>
    </source>
</evidence>
<dbReference type="GO" id="GO:0005634">
    <property type="term" value="C:nucleus"/>
    <property type="evidence" value="ECO:0007669"/>
    <property type="project" value="UniProtKB-SubCell"/>
</dbReference>
<dbReference type="FunFam" id="2.20.25.80:FF:000006">
    <property type="entry name" value="WRKY transcription factor"/>
    <property type="match status" value="1"/>
</dbReference>
<evidence type="ECO:0000256" key="5">
    <source>
        <dbReference type="ARBA" id="ARBA00023015"/>
    </source>
</evidence>
<accession>A0A328DR65</accession>
<evidence type="ECO:0000256" key="1">
    <source>
        <dbReference type="ARBA" id="ARBA00004123"/>
    </source>
</evidence>
<feature type="region of interest" description="Disordered" evidence="10">
    <location>
        <begin position="211"/>
        <end position="232"/>
    </location>
</feature>
<evidence type="ECO:0000256" key="9">
    <source>
        <dbReference type="ARBA" id="ARBA00061157"/>
    </source>
</evidence>
<dbReference type="PANTHER" id="PTHR31221">
    <property type="entry name" value="WRKY TRANSCRIPTION FACTOR PROTEIN 1-RELATED"/>
    <property type="match status" value="1"/>
</dbReference>
<dbReference type="Pfam" id="PF03106">
    <property type="entry name" value="WRKY"/>
    <property type="match status" value="2"/>
</dbReference>
<feature type="domain" description="WRKY" evidence="11">
    <location>
        <begin position="161"/>
        <end position="219"/>
    </location>
</feature>
<evidence type="ECO:0000256" key="4">
    <source>
        <dbReference type="ARBA" id="ARBA00022833"/>
    </source>
</evidence>
<feature type="domain" description="WRKY" evidence="11">
    <location>
        <begin position="307"/>
        <end position="372"/>
    </location>
</feature>
<keyword evidence="2" id="KW-0479">Metal-binding</keyword>